<sequence>KGFVPTTGTYNVLISDYAKAGKMRQARELLNEMLTRGRIPNSSTYDILICGWCKLSYQPEIDWALKLSYRNEAKILLREMCEKGHVPSDSTLLFISSNFCIPGKEADARRLLKVFSQKKNV</sequence>
<protein>
    <recommendedName>
        <fullName evidence="6">Pentatricopeptide repeat-containing protein</fullName>
    </recommendedName>
</protein>
<dbReference type="InterPro" id="IPR002885">
    <property type="entry name" value="PPR_rpt"/>
</dbReference>
<evidence type="ECO:0000313" key="4">
    <source>
        <dbReference type="EMBL" id="KAI5386573.1"/>
    </source>
</evidence>
<dbReference type="InterPro" id="IPR011990">
    <property type="entry name" value="TPR-like_helical_dom_sf"/>
</dbReference>
<comment type="caution">
    <text evidence="4">The sequence shown here is derived from an EMBL/GenBank/DDBJ whole genome shotgun (WGS) entry which is preliminary data.</text>
</comment>
<keyword evidence="5" id="KW-1185">Reference proteome</keyword>
<evidence type="ECO:0000256" key="2">
    <source>
        <dbReference type="ARBA" id="ARBA00022737"/>
    </source>
</evidence>
<organism evidence="4 5">
    <name type="scientific">Pisum sativum</name>
    <name type="common">Garden pea</name>
    <name type="synonym">Lathyrus oleraceus</name>
    <dbReference type="NCBI Taxonomy" id="3888"/>
    <lineage>
        <taxon>Eukaryota</taxon>
        <taxon>Viridiplantae</taxon>
        <taxon>Streptophyta</taxon>
        <taxon>Embryophyta</taxon>
        <taxon>Tracheophyta</taxon>
        <taxon>Spermatophyta</taxon>
        <taxon>Magnoliopsida</taxon>
        <taxon>eudicotyledons</taxon>
        <taxon>Gunneridae</taxon>
        <taxon>Pentapetalae</taxon>
        <taxon>rosids</taxon>
        <taxon>fabids</taxon>
        <taxon>Fabales</taxon>
        <taxon>Fabaceae</taxon>
        <taxon>Papilionoideae</taxon>
        <taxon>50 kb inversion clade</taxon>
        <taxon>NPAAA clade</taxon>
        <taxon>Hologalegina</taxon>
        <taxon>IRL clade</taxon>
        <taxon>Fabeae</taxon>
        <taxon>Lathyrus</taxon>
    </lineage>
</organism>
<dbReference type="Gene3D" id="1.25.40.10">
    <property type="entry name" value="Tetratricopeptide repeat domain"/>
    <property type="match status" value="1"/>
</dbReference>
<gene>
    <name evidence="4" type="ORF">KIW84_072923</name>
</gene>
<dbReference type="PANTHER" id="PTHR47941">
    <property type="entry name" value="PENTATRICOPEPTIDE REPEAT-CONTAINING PROTEIN 3, MITOCHONDRIAL"/>
    <property type="match status" value="1"/>
</dbReference>
<evidence type="ECO:0000256" key="3">
    <source>
        <dbReference type="PROSITE-ProRule" id="PRU00708"/>
    </source>
</evidence>
<dbReference type="EMBL" id="JAMSHJ010000007">
    <property type="protein sequence ID" value="KAI5386573.1"/>
    <property type="molecule type" value="Genomic_DNA"/>
</dbReference>
<feature type="non-terminal residue" evidence="4">
    <location>
        <position position="1"/>
    </location>
</feature>
<dbReference type="NCBIfam" id="TIGR00756">
    <property type="entry name" value="PPR"/>
    <property type="match status" value="1"/>
</dbReference>
<evidence type="ECO:0000256" key="1">
    <source>
        <dbReference type="ARBA" id="ARBA00007626"/>
    </source>
</evidence>
<evidence type="ECO:0008006" key="6">
    <source>
        <dbReference type="Google" id="ProtNLM"/>
    </source>
</evidence>
<evidence type="ECO:0000313" key="5">
    <source>
        <dbReference type="Proteomes" id="UP001058974"/>
    </source>
</evidence>
<proteinExistence type="inferred from homology"/>
<dbReference type="PROSITE" id="PS51375">
    <property type="entry name" value="PPR"/>
    <property type="match status" value="1"/>
</dbReference>
<keyword evidence="2" id="KW-0677">Repeat</keyword>
<feature type="repeat" description="PPR" evidence="3">
    <location>
        <begin position="6"/>
        <end position="40"/>
    </location>
</feature>
<reference evidence="4 5" key="1">
    <citation type="journal article" date="2022" name="Nat. Genet.">
        <title>Improved pea reference genome and pan-genome highlight genomic features and evolutionary characteristics.</title>
        <authorList>
            <person name="Yang T."/>
            <person name="Liu R."/>
            <person name="Luo Y."/>
            <person name="Hu S."/>
            <person name="Wang D."/>
            <person name="Wang C."/>
            <person name="Pandey M.K."/>
            <person name="Ge S."/>
            <person name="Xu Q."/>
            <person name="Li N."/>
            <person name="Li G."/>
            <person name="Huang Y."/>
            <person name="Saxena R.K."/>
            <person name="Ji Y."/>
            <person name="Li M."/>
            <person name="Yan X."/>
            <person name="He Y."/>
            <person name="Liu Y."/>
            <person name="Wang X."/>
            <person name="Xiang C."/>
            <person name="Varshney R.K."/>
            <person name="Ding H."/>
            <person name="Gao S."/>
            <person name="Zong X."/>
        </authorList>
    </citation>
    <scope>NUCLEOTIDE SEQUENCE [LARGE SCALE GENOMIC DNA]</scope>
    <source>
        <strain evidence="4 5">cv. Zhongwan 6</strain>
    </source>
</reference>
<comment type="similarity">
    <text evidence="1">Belongs to the PPR family. P subfamily.</text>
</comment>
<dbReference type="Pfam" id="PF13041">
    <property type="entry name" value="PPR_2"/>
    <property type="match status" value="1"/>
</dbReference>
<dbReference type="AlphaFoldDB" id="A0A9D4ZXY7"/>
<accession>A0A9D4ZXY7</accession>
<name>A0A9D4ZXY7_PEA</name>
<dbReference type="Proteomes" id="UP001058974">
    <property type="component" value="Chromosome 7"/>
</dbReference>
<dbReference type="Gramene" id="Psat07G0292300-T1">
    <property type="protein sequence ID" value="KAI5386573.1"/>
    <property type="gene ID" value="KIW84_072923"/>
</dbReference>